<keyword evidence="2" id="KW-1003">Cell membrane</keyword>
<dbReference type="InterPro" id="IPR004797">
    <property type="entry name" value="Competence_ComEC/Rec2"/>
</dbReference>
<dbReference type="InterPro" id="IPR035681">
    <property type="entry name" value="ComA-like_MBL"/>
</dbReference>
<dbReference type="PANTHER" id="PTHR30619">
    <property type="entry name" value="DNA INTERNALIZATION/COMPETENCE PROTEIN COMEC/REC2"/>
    <property type="match status" value="1"/>
</dbReference>
<dbReference type="AlphaFoldDB" id="A0A0U2XDZ4"/>
<evidence type="ECO:0000256" key="6">
    <source>
        <dbReference type="SAM" id="Phobius"/>
    </source>
</evidence>
<dbReference type="GO" id="GO:0005886">
    <property type="term" value="C:plasma membrane"/>
    <property type="evidence" value="ECO:0007669"/>
    <property type="project" value="UniProtKB-SubCell"/>
</dbReference>
<dbReference type="GO" id="GO:0030420">
    <property type="term" value="P:establishment of competence for transformation"/>
    <property type="evidence" value="ECO:0007669"/>
    <property type="project" value="InterPro"/>
</dbReference>
<dbReference type="OrthoDB" id="9761531at2"/>
<dbReference type="NCBIfam" id="TIGR00361">
    <property type="entry name" value="ComEC_Rec2"/>
    <property type="match status" value="1"/>
</dbReference>
<keyword evidence="3 6" id="KW-0812">Transmembrane</keyword>
<evidence type="ECO:0000256" key="3">
    <source>
        <dbReference type="ARBA" id="ARBA00022692"/>
    </source>
</evidence>
<feature type="transmembrane region" description="Helical" evidence="6">
    <location>
        <begin position="417"/>
        <end position="434"/>
    </location>
</feature>
<dbReference type="CDD" id="cd07731">
    <property type="entry name" value="ComA-like_MBL-fold"/>
    <property type="match status" value="1"/>
</dbReference>
<dbReference type="InterPro" id="IPR052159">
    <property type="entry name" value="Competence_DNA_uptake"/>
</dbReference>
<evidence type="ECO:0000256" key="5">
    <source>
        <dbReference type="ARBA" id="ARBA00023136"/>
    </source>
</evidence>
<dbReference type="Proteomes" id="UP000067683">
    <property type="component" value="Chromosome"/>
</dbReference>
<dbReference type="STRING" id="200991.AUC31_02735"/>
<dbReference type="Pfam" id="PF00753">
    <property type="entry name" value="Lactamase_B"/>
    <property type="match status" value="1"/>
</dbReference>
<dbReference type="EMBL" id="CP013659">
    <property type="protein sequence ID" value="ALS74240.1"/>
    <property type="molecule type" value="Genomic_DNA"/>
</dbReference>
<evidence type="ECO:0000256" key="2">
    <source>
        <dbReference type="ARBA" id="ARBA00022475"/>
    </source>
</evidence>
<dbReference type="PANTHER" id="PTHR30619:SF1">
    <property type="entry name" value="RECOMBINATION PROTEIN 2"/>
    <property type="match status" value="1"/>
</dbReference>
<protein>
    <submittedName>
        <fullName evidence="8">Competence protein ComE</fullName>
    </submittedName>
</protein>
<feature type="transmembrane region" description="Helical" evidence="6">
    <location>
        <begin position="201"/>
        <end position="220"/>
    </location>
</feature>
<feature type="transmembrane region" description="Helical" evidence="6">
    <location>
        <begin position="232"/>
        <end position="252"/>
    </location>
</feature>
<dbReference type="NCBIfam" id="TIGR00360">
    <property type="entry name" value="ComEC_N-term"/>
    <property type="match status" value="1"/>
</dbReference>
<comment type="subcellular location">
    <subcellularLocation>
        <location evidence="1">Cell membrane</location>
        <topology evidence="1">Multi-pass membrane protein</topology>
    </subcellularLocation>
</comment>
<dbReference type="SUPFAM" id="SSF56281">
    <property type="entry name" value="Metallo-hydrolase/oxidoreductase"/>
    <property type="match status" value="1"/>
</dbReference>
<feature type="transmembrane region" description="Helical" evidence="6">
    <location>
        <begin position="291"/>
        <end position="311"/>
    </location>
</feature>
<dbReference type="InterPro" id="IPR001279">
    <property type="entry name" value="Metallo-B-lactamas"/>
</dbReference>
<keyword evidence="5 6" id="KW-0472">Membrane</keyword>
<name>A0A0U2XDZ4_9BACL</name>
<accession>A0A0U2XDZ4</accession>
<dbReference type="Pfam" id="PF03772">
    <property type="entry name" value="Competence"/>
    <property type="match status" value="1"/>
</dbReference>
<evidence type="ECO:0000256" key="4">
    <source>
        <dbReference type="ARBA" id="ARBA00022989"/>
    </source>
</evidence>
<keyword evidence="9" id="KW-1185">Reference proteome</keyword>
<gene>
    <name evidence="8" type="ORF">AUC31_02735</name>
</gene>
<reference evidence="8" key="1">
    <citation type="submission" date="2016-01" db="EMBL/GenBank/DDBJ databases">
        <title>Complete genome of Planococcus rifietoensis type strain M8.</title>
        <authorList>
            <person name="See-Too W.S."/>
        </authorList>
    </citation>
    <scope>NUCLEOTIDE SEQUENCE [LARGE SCALE GENOMIC DNA]</scope>
    <source>
        <strain evidence="8">M8</strain>
    </source>
</reference>
<dbReference type="InterPro" id="IPR036866">
    <property type="entry name" value="RibonucZ/Hydroxyglut_hydro"/>
</dbReference>
<keyword evidence="4 6" id="KW-1133">Transmembrane helix</keyword>
<evidence type="ECO:0000259" key="7">
    <source>
        <dbReference type="SMART" id="SM00849"/>
    </source>
</evidence>
<proteinExistence type="predicted"/>
<dbReference type="SMART" id="SM00849">
    <property type="entry name" value="Lactamase_B"/>
    <property type="match status" value="1"/>
</dbReference>
<feature type="transmembrane region" description="Helical" evidence="6">
    <location>
        <begin position="259"/>
        <end position="285"/>
    </location>
</feature>
<dbReference type="Gene3D" id="3.60.15.10">
    <property type="entry name" value="Ribonuclease Z/Hydroxyacylglutathione hydrolase-like"/>
    <property type="match status" value="1"/>
</dbReference>
<evidence type="ECO:0000256" key="1">
    <source>
        <dbReference type="ARBA" id="ARBA00004651"/>
    </source>
</evidence>
<dbReference type="KEGG" id="prt:AUC31_02735"/>
<dbReference type="InterPro" id="IPR004477">
    <property type="entry name" value="ComEC_N"/>
</dbReference>
<feature type="transmembrane region" description="Helical" evidence="6">
    <location>
        <begin position="355"/>
        <end position="380"/>
    </location>
</feature>
<feature type="transmembrane region" description="Helical" evidence="6">
    <location>
        <begin position="16"/>
        <end position="34"/>
    </location>
</feature>
<sequence>MLMVLLFCWMIYRKEPSAWLVAVFMVSLISFIIMDARLAEAPLLTGSFHGALIFDEMALDGDRLSGFATASSGRAIYASYRIRSIEEQQRLQELGPSATLQVVGTFTEPRPPAHRYAFDMAGYLQRHNATGMLEIETLDSATPGTGLRAHLARQRSELIEHIESSFPESLTTEAQALLLGDRSGMDAEQARIQRTLGITHLFAISGLHVGIVSGMIYFVLLRLRIRKESATVLLLIVLPLYAVMAGAAPSVLRACAMVVFVLAARLFGLHVSAIQALSASFILFLWIDPGLLQDIGFQLSYGASFGIIASLKLMEGASFIKSGLIVTAVSQLCLYPLLLFHFFEISLSSFLVNAIYVPLFTLVILPANFILLAVSFLPLGVDAILFAMYEPLRSWIEGLTASLAGLPRQVWTPGRPSAGWLWLMAVSVLLFFVQAEKRFRLKFLLILLVPPLLLTVKPYLDPRLHVSFIDVGQGDSALIELPYRKALYLIDAGGVLRFDREPFQEKSRPFEVGRQTVVPYLKARGISSIDLFILSHPDADHAEGADEVFEELAVERLHITPGSEANALMTALAPSAREARVELPKNGAGWRVGETQFSYLSPVDDLYEGNDDSLVLLMEHQGQRFLFTGDLESEGESGVVERYGEQLADMTVLKVGHHGSKTSSSQAFLEALRPQISVVSAGIDNRYGHPSPEVTARFGELGLRLLSTAENGTIRMTIEDGRMTVDTSRK</sequence>
<organism evidence="8 9">
    <name type="scientific">Planococcus rifietoensis</name>
    <dbReference type="NCBI Taxonomy" id="200991"/>
    <lineage>
        <taxon>Bacteria</taxon>
        <taxon>Bacillati</taxon>
        <taxon>Bacillota</taxon>
        <taxon>Bacilli</taxon>
        <taxon>Bacillales</taxon>
        <taxon>Caryophanaceae</taxon>
        <taxon>Planococcus</taxon>
    </lineage>
</organism>
<feature type="domain" description="Metallo-beta-lactamase" evidence="7">
    <location>
        <begin position="473"/>
        <end position="683"/>
    </location>
</feature>
<evidence type="ECO:0000313" key="8">
    <source>
        <dbReference type="EMBL" id="ALS74240.1"/>
    </source>
</evidence>
<evidence type="ECO:0000313" key="9">
    <source>
        <dbReference type="Proteomes" id="UP000067683"/>
    </source>
</evidence>
<feature type="transmembrane region" description="Helical" evidence="6">
    <location>
        <begin position="323"/>
        <end position="343"/>
    </location>
</feature>